<comment type="catalytic activity">
    <reaction evidence="1">
        <text>ATP + protein L-histidine = ADP + protein N-phospho-L-histidine.</text>
        <dbReference type="EC" id="2.7.13.3"/>
    </reaction>
</comment>
<dbReference type="InterPro" id="IPR003661">
    <property type="entry name" value="HisK_dim/P_dom"/>
</dbReference>
<evidence type="ECO:0000256" key="5">
    <source>
        <dbReference type="ARBA" id="ARBA00022777"/>
    </source>
</evidence>
<evidence type="ECO:0000313" key="18">
    <source>
        <dbReference type="EMBL" id="RHD74929.1"/>
    </source>
</evidence>
<keyword evidence="4 8" id="KW-0808">Transferase</keyword>
<dbReference type="CDD" id="cd00082">
    <property type="entry name" value="HisKA"/>
    <property type="match status" value="1"/>
</dbReference>
<dbReference type="PROSITE" id="PS50109">
    <property type="entry name" value="HIS_KIN"/>
    <property type="match status" value="1"/>
</dbReference>
<evidence type="ECO:0000313" key="13">
    <source>
        <dbReference type="EMBL" id="MRY57378.1"/>
    </source>
</evidence>
<dbReference type="Proteomes" id="UP000095591">
    <property type="component" value="Unassembled WGS sequence"/>
</dbReference>
<keyword evidence="6" id="KW-1133">Transmembrane helix</keyword>
<dbReference type="Proteomes" id="UP001198806">
    <property type="component" value="Unassembled WGS sequence"/>
</dbReference>
<reference evidence="18 23" key="4">
    <citation type="submission" date="2018-08" db="EMBL/GenBank/DDBJ databases">
        <title>A genome reference for cultivated species of the human gut microbiota.</title>
        <authorList>
            <person name="Zou Y."/>
            <person name="Xue W."/>
            <person name="Luo G."/>
        </authorList>
    </citation>
    <scope>NUCLEOTIDE SEQUENCE [LARGE SCALE GENOMIC DNA]</scope>
    <source>
        <strain evidence="18 23">AM30-4</strain>
    </source>
</reference>
<evidence type="ECO:0000313" key="11">
    <source>
        <dbReference type="EMBL" id="MDB9006426.1"/>
    </source>
</evidence>
<sequence length="519" mass="59394">MRKSTIWLLAVVMAFAFAGLLYLQVNYVSIILKTRSEQFNETVKRSLRQVSKNLELDETRKYLEDDINRDETNFMYQNAPDAQSLGQVINHEKYQLQIKDSNGTVQQIEMQSFSAHKFEPLSSLSKRQSANSIVNTSKDLQKTLKRRYQYQGGLIEEVIYNILYTANLKPIEERIDFKKLNNYLKTEFINNGLNLPFVFSVINKDGNVVYQSGEFQKQPIASDVITQVLFPNDPPSKLNYLRVYFPTKGDYISSSITFIVPSVIFSLILLITFVFTIYIVFRQKKLSEMKNDFINNMTHELKTPVSTISLAAQMLKDSDITKSPDVFKHISGVINDETKRLSFLVEKVLQMSLFERQKAALKLKEIDANDLVANVANTFVLKVEKYGGTMDIDLQATESDIYVDEMHITNVLFNLMDNAVKYRRPEVPLTLMARTWNENGKLLISVEDNGIGIKKEYLKKVFDRFFRVPTGNVHDVKGFGLGLAYVRKIIEDHKGTIRAESGAGNIGTKFIITLPLIKS</sequence>
<dbReference type="InterPro" id="IPR003594">
    <property type="entry name" value="HATPase_dom"/>
</dbReference>
<dbReference type="Proteomes" id="UP000195950">
    <property type="component" value="Unassembled WGS sequence"/>
</dbReference>
<evidence type="ECO:0000256" key="3">
    <source>
        <dbReference type="ARBA" id="ARBA00022553"/>
    </source>
</evidence>
<name>A0A174J4B2_PARDI</name>
<evidence type="ECO:0000313" key="19">
    <source>
        <dbReference type="EMBL" id="WET62862.1"/>
    </source>
</evidence>
<dbReference type="Gene3D" id="3.30.565.10">
    <property type="entry name" value="Histidine kinase-like ATPase, C-terminal domain"/>
    <property type="match status" value="1"/>
</dbReference>
<dbReference type="FunFam" id="3.30.565.10:FF:000006">
    <property type="entry name" value="Sensor histidine kinase WalK"/>
    <property type="match status" value="1"/>
</dbReference>
<reference evidence="19" key="8">
    <citation type="submission" date="2023-03" db="EMBL/GenBank/DDBJ databases">
        <title>Parabacteroides distasonis, a bacteria resistant against UC.</title>
        <authorList>
            <person name="Dai W."/>
        </authorList>
    </citation>
    <scope>NUCLEOTIDE SEQUENCE</scope>
    <source>
        <strain evidence="19">F1-28</strain>
    </source>
</reference>
<evidence type="ECO:0000313" key="14">
    <source>
        <dbReference type="EMBL" id="MRZ50675.1"/>
    </source>
</evidence>
<evidence type="ECO:0000313" key="17">
    <source>
        <dbReference type="EMBL" id="OUP20127.1"/>
    </source>
</evidence>
<dbReference type="EMBL" id="JAQMPX010000034">
    <property type="protein sequence ID" value="MDB9137851.1"/>
    <property type="molecule type" value="Genomic_DNA"/>
</dbReference>
<dbReference type="EMBL" id="QSJN01000005">
    <property type="protein sequence ID" value="RHD74929.1"/>
    <property type="molecule type" value="Genomic_DNA"/>
</dbReference>
<dbReference type="Proteomes" id="UP000284660">
    <property type="component" value="Unassembled WGS sequence"/>
</dbReference>
<evidence type="ECO:0000313" key="12">
    <source>
        <dbReference type="EMBL" id="MDB9137851.1"/>
    </source>
</evidence>
<dbReference type="EMBL" id="WKMC01000006">
    <property type="protein sequence ID" value="MRZ50675.1"/>
    <property type="molecule type" value="Genomic_DNA"/>
</dbReference>
<dbReference type="Gene3D" id="1.10.287.130">
    <property type="match status" value="1"/>
</dbReference>
<reference evidence="24 25" key="5">
    <citation type="journal article" date="2019" name="Nat. Med.">
        <title>A library of human gut bacterial isolates paired with longitudinal multiomics data enables mechanistic microbiome research.</title>
        <authorList>
            <person name="Poyet M."/>
            <person name="Groussin M."/>
            <person name="Gibbons S.M."/>
            <person name="Avila-Pacheco J."/>
            <person name="Jiang X."/>
            <person name="Kearney S.M."/>
            <person name="Perrotta A.R."/>
            <person name="Berdy B."/>
            <person name="Zhao S."/>
            <person name="Lieberman T.D."/>
            <person name="Swanson P.K."/>
            <person name="Smith M."/>
            <person name="Roesemann S."/>
            <person name="Alexander J.E."/>
            <person name="Rich S.A."/>
            <person name="Livny J."/>
            <person name="Vlamakis H."/>
            <person name="Clish C."/>
            <person name="Bullock K."/>
            <person name="Deik A."/>
            <person name="Scott J."/>
            <person name="Pierce K.A."/>
            <person name="Xavier R.J."/>
            <person name="Alm E.J."/>
        </authorList>
    </citation>
    <scope>NUCLEOTIDE SEQUENCE [LARGE SCALE GENOMIC DNA]</scope>
    <source>
        <strain evidence="15 24">BIOML-A2</strain>
        <strain evidence="16 26">BIOML-A20</strain>
        <strain evidence="14 25">BIOML-A32</strain>
        <strain evidence="13 27">BIOML-A41</strain>
    </source>
</reference>
<evidence type="ECO:0000313" key="25">
    <source>
        <dbReference type="Proteomes" id="UP000441358"/>
    </source>
</evidence>
<evidence type="ECO:0000313" key="24">
    <source>
        <dbReference type="Proteomes" id="UP000432516"/>
    </source>
</evidence>
<evidence type="ECO:0000313" key="27">
    <source>
        <dbReference type="Proteomes" id="UP000463337"/>
    </source>
</evidence>
<keyword evidence="5 10" id="KW-0418">Kinase</keyword>
<dbReference type="Proteomes" id="UP001211522">
    <property type="component" value="Unassembled WGS sequence"/>
</dbReference>
<reference evidence="11" key="7">
    <citation type="submission" date="2023-01" db="EMBL/GenBank/DDBJ databases">
        <title>Human gut microbiome strain richness.</title>
        <authorList>
            <person name="Chen-Liaw A."/>
        </authorList>
    </citation>
    <scope>NUCLEOTIDE SEQUENCE</scope>
    <source>
        <strain evidence="12">D35st1_E5_D35t1_190705</strain>
        <strain evidence="11">RTP21484st1_E5_RTP21484_190118</strain>
    </source>
</reference>
<dbReference type="EMBL" id="WKMO01000003">
    <property type="protein sequence ID" value="MSB72470.1"/>
    <property type="molecule type" value="Genomic_DNA"/>
</dbReference>
<reference evidence="22" key="2">
    <citation type="submission" date="2017-04" db="EMBL/GenBank/DDBJ databases">
        <title>Function of individual gut microbiota members based on whole genome sequencing of pure cultures obtained from chicken caecum.</title>
        <authorList>
            <person name="Medvecky M."/>
            <person name="Cejkova D."/>
            <person name="Polansky O."/>
            <person name="Karasova D."/>
            <person name="Kubasova T."/>
            <person name="Cizek A."/>
            <person name="Rychlik I."/>
        </authorList>
    </citation>
    <scope>NUCLEOTIDE SEQUENCE [LARGE SCALE GENOMIC DNA]</scope>
    <source>
        <strain evidence="22">An199</strain>
    </source>
</reference>
<feature type="transmembrane region" description="Helical" evidence="6">
    <location>
        <begin position="258"/>
        <end position="281"/>
    </location>
</feature>
<keyword evidence="3" id="KW-0597">Phosphoprotein</keyword>
<evidence type="ECO:0000256" key="2">
    <source>
        <dbReference type="ARBA" id="ARBA00012438"/>
    </source>
</evidence>
<evidence type="ECO:0000256" key="1">
    <source>
        <dbReference type="ARBA" id="ARBA00000085"/>
    </source>
</evidence>
<dbReference type="Proteomes" id="UP000095455">
    <property type="component" value="Unassembled WGS sequence"/>
</dbReference>
<evidence type="ECO:0000313" key="8">
    <source>
        <dbReference type="EMBL" id="CUN02958.1"/>
    </source>
</evidence>
<evidence type="ECO:0000313" key="16">
    <source>
        <dbReference type="EMBL" id="MSB72470.1"/>
    </source>
</evidence>
<dbReference type="EMBL" id="CYXP01000003">
    <property type="protein sequence ID" value="CUN02958.1"/>
    <property type="molecule type" value="Genomic_DNA"/>
</dbReference>
<dbReference type="EMBL" id="CP120353">
    <property type="protein sequence ID" value="WET62862.1"/>
    <property type="molecule type" value="Genomic_DNA"/>
</dbReference>
<feature type="domain" description="Histidine kinase" evidence="7">
    <location>
        <begin position="296"/>
        <end position="518"/>
    </location>
</feature>
<dbReference type="EMBL" id="WKLT01000004">
    <property type="protein sequence ID" value="MRY57378.1"/>
    <property type="molecule type" value="Genomic_DNA"/>
</dbReference>
<evidence type="ECO:0000313" key="23">
    <source>
        <dbReference type="Proteomes" id="UP000284660"/>
    </source>
</evidence>
<keyword evidence="6" id="KW-0812">Transmembrane</keyword>
<dbReference type="EMBL" id="WKNE01000004">
    <property type="protein sequence ID" value="MRZ54479.1"/>
    <property type="molecule type" value="Genomic_DNA"/>
</dbReference>
<dbReference type="EMBL" id="JAJCNI010000004">
    <property type="protein sequence ID" value="MCB6517064.1"/>
    <property type="molecule type" value="Genomic_DNA"/>
</dbReference>
<dbReference type="InterPro" id="IPR004358">
    <property type="entry name" value="Sig_transdc_His_kin-like_C"/>
</dbReference>
<accession>A0A174J4B2</accession>
<dbReference type="GO" id="GO:0000155">
    <property type="term" value="F:phosphorelay sensor kinase activity"/>
    <property type="evidence" value="ECO:0007669"/>
    <property type="project" value="InterPro"/>
</dbReference>
<dbReference type="Proteomes" id="UP001210126">
    <property type="component" value="Unassembled WGS sequence"/>
</dbReference>
<dbReference type="RefSeq" id="WP_005861390.1">
    <property type="nucleotide sequence ID" value="NZ_AP019729.1"/>
</dbReference>
<evidence type="ECO:0000313" key="21">
    <source>
        <dbReference type="Proteomes" id="UP000095591"/>
    </source>
</evidence>
<dbReference type="SMART" id="SM00388">
    <property type="entry name" value="HisKA"/>
    <property type="match status" value="1"/>
</dbReference>
<dbReference type="GeneID" id="93522474"/>
<organism evidence="8 21">
    <name type="scientific">Parabacteroides distasonis</name>
    <dbReference type="NCBI Taxonomy" id="823"/>
    <lineage>
        <taxon>Bacteria</taxon>
        <taxon>Pseudomonadati</taxon>
        <taxon>Bacteroidota</taxon>
        <taxon>Bacteroidia</taxon>
        <taxon>Bacteroidales</taxon>
        <taxon>Tannerellaceae</taxon>
        <taxon>Parabacteroides</taxon>
    </lineage>
</organism>
<dbReference type="EC" id="2.7.13.3" evidence="2"/>
<evidence type="ECO:0000256" key="6">
    <source>
        <dbReference type="SAM" id="Phobius"/>
    </source>
</evidence>
<dbReference type="SUPFAM" id="SSF47384">
    <property type="entry name" value="Homodimeric domain of signal transducing histidine kinase"/>
    <property type="match status" value="1"/>
</dbReference>
<dbReference type="EMBL" id="JAQMPJ010000016">
    <property type="protein sequence ID" value="MDB9006426.1"/>
    <property type="molecule type" value="Genomic_DNA"/>
</dbReference>
<dbReference type="InterPro" id="IPR005467">
    <property type="entry name" value="His_kinase_dom"/>
</dbReference>
<proteinExistence type="predicted"/>
<reference evidence="17" key="3">
    <citation type="journal article" date="2018" name="BMC Genomics">
        <title>Whole genome sequencing and function prediction of 133 gut anaerobes isolated from chicken caecum in pure cultures.</title>
        <authorList>
            <person name="Medvecky M."/>
            <person name="Cejkova D."/>
            <person name="Polansky O."/>
            <person name="Karasova D."/>
            <person name="Kubasova T."/>
            <person name="Cizek A."/>
            <person name="Rychlik I."/>
        </authorList>
    </citation>
    <scope>NUCLEOTIDE SEQUENCE</scope>
    <source>
        <strain evidence="17">An199</strain>
    </source>
</reference>
<dbReference type="SMART" id="SM00387">
    <property type="entry name" value="HATPase_c"/>
    <property type="match status" value="1"/>
</dbReference>
<dbReference type="Proteomes" id="UP000441358">
    <property type="component" value="Unassembled WGS sequence"/>
</dbReference>
<evidence type="ECO:0000313" key="10">
    <source>
        <dbReference type="EMBL" id="MCB6517064.1"/>
    </source>
</evidence>
<dbReference type="EMBL" id="CYYK01000004">
    <property type="protein sequence ID" value="CUN95805.1"/>
    <property type="molecule type" value="Genomic_DNA"/>
</dbReference>
<dbReference type="Proteomes" id="UP000463337">
    <property type="component" value="Unassembled WGS sequence"/>
</dbReference>
<dbReference type="EMBL" id="NFJX01000005">
    <property type="protein sequence ID" value="OUP20127.1"/>
    <property type="molecule type" value="Genomic_DNA"/>
</dbReference>
<evidence type="ECO:0000313" key="26">
    <source>
        <dbReference type="Proteomes" id="UP000441609"/>
    </source>
</evidence>
<gene>
    <name evidence="8" type="primary">srrB_1</name>
    <name evidence="9" type="synonym">srrB_2</name>
    <name evidence="17" type="ORF">B5F32_08080</name>
    <name evidence="18" type="ORF">DW782_09615</name>
    <name evidence="9" type="ORF">ERS852380_01306</name>
    <name evidence="8" type="ORF">ERS852429_01606</name>
    <name evidence="13" type="ORF">GKD59_05530</name>
    <name evidence="14" type="ORF">GKD66_10665</name>
    <name evidence="15" type="ORF">GKD68_06890</name>
    <name evidence="16" type="ORF">GKD70_04055</name>
    <name evidence="10" type="ORF">LI194_04540</name>
    <name evidence="19" type="ORF">P2T59_14280</name>
    <name evidence="11" type="ORF">PN599_15640</name>
    <name evidence="12" type="ORF">PN612_04900</name>
</gene>
<dbReference type="Proteomes" id="UP000441609">
    <property type="component" value="Unassembled WGS sequence"/>
</dbReference>
<evidence type="ECO:0000313" key="15">
    <source>
        <dbReference type="EMBL" id="MRZ54479.1"/>
    </source>
</evidence>
<dbReference type="Pfam" id="PF02518">
    <property type="entry name" value="HATPase_c"/>
    <property type="match status" value="1"/>
</dbReference>
<dbReference type="OrthoDB" id="1933776at2"/>
<dbReference type="SUPFAM" id="SSF55874">
    <property type="entry name" value="ATPase domain of HSP90 chaperone/DNA topoisomerase II/histidine kinase"/>
    <property type="match status" value="1"/>
</dbReference>
<dbReference type="PANTHER" id="PTHR43547">
    <property type="entry name" value="TWO-COMPONENT HISTIDINE KINASE"/>
    <property type="match status" value="1"/>
</dbReference>
<evidence type="ECO:0000259" key="7">
    <source>
        <dbReference type="PROSITE" id="PS50109"/>
    </source>
</evidence>
<keyword evidence="6" id="KW-0472">Membrane</keyword>
<dbReference type="AlphaFoldDB" id="A0A174J4B2"/>
<evidence type="ECO:0000313" key="9">
    <source>
        <dbReference type="EMBL" id="CUN95805.1"/>
    </source>
</evidence>
<dbReference type="PRINTS" id="PR00344">
    <property type="entry name" value="BCTRLSENSOR"/>
</dbReference>
<evidence type="ECO:0000313" key="22">
    <source>
        <dbReference type="Proteomes" id="UP000195950"/>
    </source>
</evidence>
<dbReference type="Pfam" id="PF00512">
    <property type="entry name" value="HisKA"/>
    <property type="match status" value="1"/>
</dbReference>
<reference evidence="10" key="6">
    <citation type="submission" date="2021-10" db="EMBL/GenBank/DDBJ databases">
        <title>Collection of gut derived symbiotic bacterial strains cultured from healthy donors.</title>
        <authorList>
            <person name="Lin H."/>
            <person name="Littmann E."/>
            <person name="Kohout C."/>
            <person name="Pamer E.G."/>
        </authorList>
    </citation>
    <scope>NUCLEOTIDE SEQUENCE</scope>
    <source>
        <strain evidence="10">DFI.2.94</strain>
    </source>
</reference>
<dbReference type="Proteomes" id="UP001221009">
    <property type="component" value="Chromosome"/>
</dbReference>
<reference evidence="20 21" key="1">
    <citation type="submission" date="2015-09" db="EMBL/GenBank/DDBJ databases">
        <authorList>
            <consortium name="Pathogen Informatics"/>
        </authorList>
    </citation>
    <scope>NUCLEOTIDE SEQUENCE [LARGE SCALE GENOMIC DNA]</scope>
    <source>
        <strain evidence="9 20">2789STDY5608822</strain>
        <strain evidence="8 21">2789STDY5608872</strain>
    </source>
</reference>
<evidence type="ECO:0000313" key="20">
    <source>
        <dbReference type="Proteomes" id="UP000095455"/>
    </source>
</evidence>
<dbReference type="Proteomes" id="UP000432516">
    <property type="component" value="Unassembled WGS sequence"/>
</dbReference>
<dbReference type="InterPro" id="IPR036890">
    <property type="entry name" value="HATPase_C_sf"/>
</dbReference>
<protein>
    <recommendedName>
        <fullName evidence="2">histidine kinase</fullName>
        <ecNumber evidence="2">2.7.13.3</ecNumber>
    </recommendedName>
</protein>
<evidence type="ECO:0000256" key="4">
    <source>
        <dbReference type="ARBA" id="ARBA00022679"/>
    </source>
</evidence>
<dbReference type="InterPro" id="IPR036097">
    <property type="entry name" value="HisK_dim/P_sf"/>
</dbReference>
<dbReference type="PANTHER" id="PTHR43547:SF2">
    <property type="entry name" value="HYBRID SIGNAL TRANSDUCTION HISTIDINE KINASE C"/>
    <property type="match status" value="1"/>
</dbReference>